<keyword evidence="9" id="KW-1185">Reference proteome</keyword>
<sequence>MRYRSTFRVLSACTAAGSLLLLGSLAYADDGPAPVVELQAAEVAALRIDDSISTAEMQDLRLVAEQNGISLDEAIDRYAWNDNFSLVVDTIRKAHPESFTGAEIVDAGHAWISFKGPAPNVAAVLDPFAKIAPTVEVEVRADEGYSEHQLEKSIESVHYAIYGSPGVRQAATSFDTDTRTIVTTVVLTDPERASAAADLNETAQATLAAVSTSDADIAAAVTVARNATLGGDDSASYHYGGEVLSGCTSGFGTRASSSTSGTRGIATAGRCGNSQGDDGYTLTSRGGHQGTHGDFQWHTGGATHSDDFYAGTATVTETTLRDVSGSGAPTVGQTPCKNGATNHASCQEVRKLGDCRDSMCNLVQMGARLAAGGDSGGPIYWGNTAYGLHSGRRYDPVAPFDRDQFARADRIDDALGIYIATN</sequence>
<evidence type="ECO:0000256" key="3">
    <source>
        <dbReference type="ARBA" id="ARBA00022801"/>
    </source>
</evidence>
<gene>
    <name evidence="8" type="ORF">EV386_1280</name>
</gene>
<evidence type="ECO:0000256" key="6">
    <source>
        <dbReference type="SAM" id="MobiDB-lite"/>
    </source>
</evidence>
<dbReference type="SUPFAM" id="SSF50494">
    <property type="entry name" value="Trypsin-like serine proteases"/>
    <property type="match status" value="1"/>
</dbReference>
<evidence type="ECO:0000256" key="5">
    <source>
        <dbReference type="ARBA" id="ARBA00023157"/>
    </source>
</evidence>
<keyword evidence="7" id="KW-0732">Signal</keyword>
<dbReference type="InterPro" id="IPR043504">
    <property type="entry name" value="Peptidase_S1_PA_chymotrypsin"/>
</dbReference>
<name>A0A4Q7M4S4_9MICO</name>
<comment type="similarity">
    <text evidence="1">Belongs to the peptidase S1 family.</text>
</comment>
<dbReference type="GO" id="GO:0004252">
    <property type="term" value="F:serine-type endopeptidase activity"/>
    <property type="evidence" value="ECO:0007669"/>
    <property type="project" value="InterPro"/>
</dbReference>
<protein>
    <recommendedName>
        <fullName evidence="10">Trypsin</fullName>
    </recommendedName>
</protein>
<dbReference type="EMBL" id="SGWX01000001">
    <property type="protein sequence ID" value="RZS60999.1"/>
    <property type="molecule type" value="Genomic_DNA"/>
</dbReference>
<dbReference type="InterPro" id="IPR009003">
    <property type="entry name" value="Peptidase_S1_PA"/>
</dbReference>
<organism evidence="8 9">
    <name type="scientific">Xylanimonas ulmi</name>
    <dbReference type="NCBI Taxonomy" id="228973"/>
    <lineage>
        <taxon>Bacteria</taxon>
        <taxon>Bacillati</taxon>
        <taxon>Actinomycetota</taxon>
        <taxon>Actinomycetes</taxon>
        <taxon>Micrococcales</taxon>
        <taxon>Promicromonosporaceae</taxon>
        <taxon>Xylanimonas</taxon>
    </lineage>
</organism>
<keyword evidence="2" id="KW-0645">Protease</keyword>
<keyword evidence="4" id="KW-0720">Serine protease</keyword>
<evidence type="ECO:0000256" key="4">
    <source>
        <dbReference type="ARBA" id="ARBA00022825"/>
    </source>
</evidence>
<proteinExistence type="inferred from homology"/>
<dbReference type="InterPro" id="IPR001316">
    <property type="entry name" value="Pept_S1A_streptogrisin"/>
</dbReference>
<evidence type="ECO:0000313" key="8">
    <source>
        <dbReference type="EMBL" id="RZS60999.1"/>
    </source>
</evidence>
<reference evidence="8 9" key="1">
    <citation type="submission" date="2019-02" db="EMBL/GenBank/DDBJ databases">
        <title>Sequencing the genomes of 1000 actinobacteria strains.</title>
        <authorList>
            <person name="Klenk H.-P."/>
        </authorList>
    </citation>
    <scope>NUCLEOTIDE SEQUENCE [LARGE SCALE GENOMIC DNA]</scope>
    <source>
        <strain evidence="8 9">DSM 16932</strain>
    </source>
</reference>
<keyword evidence="3" id="KW-0378">Hydrolase</keyword>
<evidence type="ECO:0008006" key="10">
    <source>
        <dbReference type="Google" id="ProtNLM"/>
    </source>
</evidence>
<evidence type="ECO:0000313" key="9">
    <source>
        <dbReference type="Proteomes" id="UP000293852"/>
    </source>
</evidence>
<evidence type="ECO:0000256" key="7">
    <source>
        <dbReference type="SAM" id="SignalP"/>
    </source>
</evidence>
<feature type="region of interest" description="Disordered" evidence="6">
    <location>
        <begin position="279"/>
        <end position="298"/>
    </location>
</feature>
<dbReference type="Gene3D" id="2.40.10.10">
    <property type="entry name" value="Trypsin-like serine proteases"/>
    <property type="match status" value="2"/>
</dbReference>
<dbReference type="GO" id="GO:0006508">
    <property type="term" value="P:proteolysis"/>
    <property type="evidence" value="ECO:0007669"/>
    <property type="project" value="UniProtKB-KW"/>
</dbReference>
<dbReference type="Proteomes" id="UP000293852">
    <property type="component" value="Unassembled WGS sequence"/>
</dbReference>
<comment type="caution">
    <text evidence="8">The sequence shown here is derived from an EMBL/GenBank/DDBJ whole genome shotgun (WGS) entry which is preliminary data.</text>
</comment>
<feature type="signal peptide" evidence="7">
    <location>
        <begin position="1"/>
        <end position="28"/>
    </location>
</feature>
<keyword evidence="5" id="KW-1015">Disulfide bond</keyword>
<evidence type="ECO:0000256" key="1">
    <source>
        <dbReference type="ARBA" id="ARBA00007664"/>
    </source>
</evidence>
<evidence type="ECO:0000256" key="2">
    <source>
        <dbReference type="ARBA" id="ARBA00022670"/>
    </source>
</evidence>
<feature type="chain" id="PRO_5020858865" description="Trypsin" evidence="7">
    <location>
        <begin position="29"/>
        <end position="422"/>
    </location>
</feature>
<dbReference type="PRINTS" id="PR00861">
    <property type="entry name" value="ALYTICPTASE"/>
</dbReference>
<accession>A0A4Q7M4S4</accession>
<dbReference type="AlphaFoldDB" id="A0A4Q7M4S4"/>